<comment type="caution">
    <text evidence="1">The sequence shown here is derived from an EMBL/GenBank/DDBJ whole genome shotgun (WGS) entry which is preliminary data.</text>
</comment>
<keyword evidence="2" id="KW-1185">Reference proteome</keyword>
<name>A0ABY2TB32_9BACI</name>
<reference evidence="1 2" key="1">
    <citation type="submission" date="2019-04" db="EMBL/GenBank/DDBJ databases">
        <title>Lysinibacillus genome sequencing.</title>
        <authorList>
            <person name="Dunlap C."/>
        </authorList>
    </citation>
    <scope>NUCLEOTIDE SEQUENCE [LARGE SCALE GENOMIC DNA]</scope>
    <source>
        <strain evidence="1 2">NBRC 109424</strain>
    </source>
</reference>
<evidence type="ECO:0000313" key="1">
    <source>
        <dbReference type="EMBL" id="TKI65059.1"/>
    </source>
</evidence>
<protein>
    <submittedName>
        <fullName evidence="1">Uncharacterized protein</fullName>
    </submittedName>
</protein>
<dbReference type="CDD" id="cd20745">
    <property type="entry name" value="FIX_RhsA_AHH_HNH-like"/>
    <property type="match status" value="1"/>
</dbReference>
<dbReference type="RefSeq" id="WP_025219950.1">
    <property type="nucleotide sequence ID" value="NZ_CP006837.1"/>
</dbReference>
<organism evidence="1 2">
    <name type="scientific">Lysinibacillus varians</name>
    <dbReference type="NCBI Taxonomy" id="1145276"/>
    <lineage>
        <taxon>Bacteria</taxon>
        <taxon>Bacillati</taxon>
        <taxon>Bacillota</taxon>
        <taxon>Bacilli</taxon>
        <taxon>Bacillales</taxon>
        <taxon>Bacillaceae</taxon>
        <taxon>Lysinibacillus</taxon>
    </lineage>
</organism>
<evidence type="ECO:0000313" key="2">
    <source>
        <dbReference type="Proteomes" id="UP000308539"/>
    </source>
</evidence>
<sequence>MHLTIENVLNIFQVGLDLAGLIPGYGEIADGLNAVIYYARGDKLNAALSVGAMIPFAGMAVTGGK</sequence>
<proteinExistence type="predicted"/>
<dbReference type="Proteomes" id="UP000308539">
    <property type="component" value="Unassembled WGS sequence"/>
</dbReference>
<dbReference type="EMBL" id="SZPV01000019">
    <property type="protein sequence ID" value="TKI65059.1"/>
    <property type="molecule type" value="Genomic_DNA"/>
</dbReference>
<accession>A0ABY2TB32</accession>
<gene>
    <name evidence="1" type="ORF">FC752_09810</name>
</gene>